<feature type="transmembrane region" description="Helical" evidence="1">
    <location>
        <begin position="48"/>
        <end position="75"/>
    </location>
</feature>
<feature type="chain" id="PRO_5013923965" evidence="2">
    <location>
        <begin position="25"/>
        <end position="118"/>
    </location>
</feature>
<keyword evidence="1" id="KW-0472">Membrane</keyword>
<evidence type="ECO:0000313" key="3">
    <source>
        <dbReference type="EMBL" id="PIR74112.1"/>
    </source>
</evidence>
<keyword evidence="2" id="KW-0732">Signal</keyword>
<feature type="signal peptide" evidence="2">
    <location>
        <begin position="1"/>
        <end position="24"/>
    </location>
</feature>
<evidence type="ECO:0000256" key="1">
    <source>
        <dbReference type="SAM" id="Phobius"/>
    </source>
</evidence>
<evidence type="ECO:0000313" key="4">
    <source>
        <dbReference type="Proteomes" id="UP000230154"/>
    </source>
</evidence>
<keyword evidence="1" id="KW-1133">Transmembrane helix</keyword>
<feature type="transmembrane region" description="Helical" evidence="1">
    <location>
        <begin position="87"/>
        <end position="112"/>
    </location>
</feature>
<evidence type="ECO:0000256" key="2">
    <source>
        <dbReference type="SAM" id="SignalP"/>
    </source>
</evidence>
<dbReference type="Proteomes" id="UP000230154">
    <property type="component" value="Unassembled WGS sequence"/>
</dbReference>
<comment type="caution">
    <text evidence="3">The sequence shown here is derived from an EMBL/GenBank/DDBJ whole genome shotgun (WGS) entry which is preliminary data.</text>
</comment>
<protein>
    <submittedName>
        <fullName evidence="3">Uncharacterized protein</fullName>
    </submittedName>
</protein>
<keyword evidence="1" id="KW-0812">Transmembrane</keyword>
<proteinExistence type="predicted"/>
<name>A0A2H0TPN9_9BACT</name>
<accession>A0A2H0TPN9</accession>
<dbReference type="InterPro" id="IPR043993">
    <property type="entry name" value="T4SS_pilin"/>
</dbReference>
<organism evidence="3 4">
    <name type="scientific">Candidatus Magasanikbacteria bacterium CG10_big_fil_rev_8_21_14_0_10_47_10</name>
    <dbReference type="NCBI Taxonomy" id="1974652"/>
    <lineage>
        <taxon>Bacteria</taxon>
        <taxon>Candidatus Magasanikiibacteriota</taxon>
    </lineage>
</organism>
<sequence length="118" mass="12498">MKVFLTVILLALCFTAFLPTNALAQAPGGGVVKLENPIEGGGDIETIIGRAIKVALGLMGTFAFFMFIDGGFVWLTSAGRPDRVKQGAMTMLFAVIGIFVIFVSYDILNAIILDLGSP</sequence>
<gene>
    <name evidence="3" type="ORF">COU35_04105</name>
</gene>
<dbReference type="Pfam" id="PF18895">
    <property type="entry name" value="T4SS_pilin"/>
    <property type="match status" value="1"/>
</dbReference>
<dbReference type="EMBL" id="PFCB01000029">
    <property type="protein sequence ID" value="PIR74112.1"/>
    <property type="molecule type" value="Genomic_DNA"/>
</dbReference>
<dbReference type="AlphaFoldDB" id="A0A2H0TPN9"/>
<reference evidence="4" key="1">
    <citation type="submission" date="2017-09" db="EMBL/GenBank/DDBJ databases">
        <title>Depth-based differentiation of microbial function through sediment-hosted aquifers and enrichment of novel symbionts in the deep terrestrial subsurface.</title>
        <authorList>
            <person name="Probst A.J."/>
            <person name="Ladd B."/>
            <person name="Jarett J.K."/>
            <person name="Geller-Mcgrath D.E."/>
            <person name="Sieber C.M.K."/>
            <person name="Emerson J.B."/>
            <person name="Anantharaman K."/>
            <person name="Thomas B.C."/>
            <person name="Malmstrom R."/>
            <person name="Stieglmeier M."/>
            <person name="Klingl A."/>
            <person name="Woyke T."/>
            <person name="Ryan C.M."/>
            <person name="Banfield J.F."/>
        </authorList>
    </citation>
    <scope>NUCLEOTIDE SEQUENCE [LARGE SCALE GENOMIC DNA]</scope>
</reference>